<accession>A0AAD3H179</accession>
<evidence type="ECO:0000256" key="1">
    <source>
        <dbReference type="ARBA" id="ARBA00022737"/>
    </source>
</evidence>
<comment type="caution">
    <text evidence="5">The sequence shown here is derived from an EMBL/GenBank/DDBJ whole genome shotgun (WGS) entry which is preliminary data.</text>
</comment>
<evidence type="ECO:0000313" key="5">
    <source>
        <dbReference type="EMBL" id="GFH46561.1"/>
    </source>
</evidence>
<dbReference type="SUPFAM" id="SSF48452">
    <property type="entry name" value="TPR-like"/>
    <property type="match status" value="1"/>
</dbReference>
<evidence type="ECO:0008006" key="7">
    <source>
        <dbReference type="Google" id="ProtNLM"/>
    </source>
</evidence>
<feature type="repeat" description="TPR" evidence="3">
    <location>
        <begin position="787"/>
        <end position="820"/>
    </location>
</feature>
<dbReference type="Pfam" id="PF13181">
    <property type="entry name" value="TPR_8"/>
    <property type="match status" value="2"/>
</dbReference>
<feature type="repeat" description="TPR" evidence="3">
    <location>
        <begin position="753"/>
        <end position="786"/>
    </location>
</feature>
<dbReference type="PANTHER" id="PTHR16193">
    <property type="entry name" value="TETRATRICOPEPTIDE REPEAT PROTEIN 27"/>
    <property type="match status" value="1"/>
</dbReference>
<organism evidence="5 6">
    <name type="scientific">Chaetoceros tenuissimus</name>
    <dbReference type="NCBI Taxonomy" id="426638"/>
    <lineage>
        <taxon>Eukaryota</taxon>
        <taxon>Sar</taxon>
        <taxon>Stramenopiles</taxon>
        <taxon>Ochrophyta</taxon>
        <taxon>Bacillariophyta</taxon>
        <taxon>Coscinodiscophyceae</taxon>
        <taxon>Chaetocerotophycidae</taxon>
        <taxon>Chaetocerotales</taxon>
        <taxon>Chaetocerotaceae</taxon>
        <taxon>Chaetoceros</taxon>
    </lineage>
</organism>
<dbReference type="PANTHER" id="PTHR16193:SF0">
    <property type="entry name" value="TETRATRICOPEPTIDE REPEAT PROTEIN 27"/>
    <property type="match status" value="1"/>
</dbReference>
<keyword evidence="6" id="KW-1185">Reference proteome</keyword>
<dbReference type="EMBL" id="BLLK01000022">
    <property type="protein sequence ID" value="GFH46561.1"/>
    <property type="molecule type" value="Genomic_DNA"/>
</dbReference>
<evidence type="ECO:0000256" key="3">
    <source>
        <dbReference type="PROSITE-ProRule" id="PRU00339"/>
    </source>
</evidence>
<dbReference type="Proteomes" id="UP001054902">
    <property type="component" value="Unassembled WGS sequence"/>
</dbReference>
<dbReference type="InterPro" id="IPR011990">
    <property type="entry name" value="TPR-like_helical_dom_sf"/>
</dbReference>
<keyword evidence="2 3" id="KW-0802">TPR repeat</keyword>
<feature type="region of interest" description="Disordered" evidence="4">
    <location>
        <begin position="28"/>
        <end position="61"/>
    </location>
</feature>
<dbReference type="InterPro" id="IPR044244">
    <property type="entry name" value="TTC27/Emw1"/>
</dbReference>
<dbReference type="Pfam" id="PF13432">
    <property type="entry name" value="TPR_16"/>
    <property type="match status" value="1"/>
</dbReference>
<protein>
    <recommendedName>
        <fullName evidence="7">Tetratricopeptide repeat protein 27</fullName>
    </recommendedName>
</protein>
<sequence>MNKNDDDSSVLSEDSDVAFAFVDFAGVNFDDEENKDGPSNEEPIADESNKVQDENTNQEKSLEMKQDLVSSTDVKLKPTQAQEANQALVQSVQSIMNQDEDGEQLVPASKLSAQLDTICYPKVSSPTVDLTKDAELAIKEEKHILMNDCYLGNIDEKQDIEESHDEILNRIRNSSNLLAMGDYIEVLNSVTAKDLFQHLDTCEGQSSVVQQIRHCVLKYCTSVSKCVEVELFAAAALNLFMQSNYTGPSLHHGGLIRPGKEENTYETLELVNPHPVFASDLKVTENKEKYVPTEPKDGEKMEEPPVDLPFHNAVLAELSVDGEWPCPVAKYPYFLLLARSILATLAQPNRPDWSHYLLNDEGDQIVVRKTDTTSCYEAPSQVFVSCANALACSSIWSGRAIVAHSRLLQGDEPAMTLWKEAKATFDSSVAKYCTNIPDDGRSLACKVFLEYGLAEHHFDREKMGKPLFYRALEFSGLDVEVTGAEGRRTKYQQKATAQYLVKAKPTSENKDTTNDVDKDKIEKQEIRFEEDTILLDKVKYVEDDNNVHFELNLMQQTVLLALCLDVKNDNPMDGLTGEQMGAYLERVLQQHDDWMVYASGLLERAWLESERNHTRERALLQLQALADQHTNRLTLTQSTFKAAVEDSAPPQERLRNIHYIVYPPRWGVLRDLAERYAKIGIVTSAAEIFEEIELWDEVVECYRRAGKEKKAEEIVRKRLTEAETPRMWAALGDITGDKSYYEKALEVSNGKFSSAHVALGQYYHDKGQLKEASDQFKMALQIKPLTPQVWFRLGALSMRLDEWETALQAFTEVVQQEPEEGDAWANVAAIHMHNKNPGEAYPALNESLKLNRNNWRVWVSKLYTCMDLGKYDEAIQACLTLIDLKAKRNESEGIPPIEEKVVRALVGKSIQGYDEAVKKQDMPAIDSAKRTLSRVRDLLAKMQSTMKETWLFEVTAHFNECIGRADQAIDELMKEYRSLVSFRGWETDSGMIVRICRVLTQISELNIEEGDVANLKKFKFLVNGVIKRFKAAYFDESKIPTDRIVELEKILADVEAATQKQI</sequence>
<name>A0AAD3H179_9STRA</name>
<evidence type="ECO:0000256" key="2">
    <source>
        <dbReference type="ARBA" id="ARBA00022803"/>
    </source>
</evidence>
<reference evidence="5 6" key="1">
    <citation type="journal article" date="2021" name="Sci. Rep.">
        <title>The genome of the diatom Chaetoceros tenuissimus carries an ancient integrated fragment of an extant virus.</title>
        <authorList>
            <person name="Hongo Y."/>
            <person name="Kimura K."/>
            <person name="Takaki Y."/>
            <person name="Yoshida Y."/>
            <person name="Baba S."/>
            <person name="Kobayashi G."/>
            <person name="Nagasaki K."/>
            <person name="Hano T."/>
            <person name="Tomaru Y."/>
        </authorList>
    </citation>
    <scope>NUCLEOTIDE SEQUENCE [LARGE SCALE GENOMIC DNA]</scope>
    <source>
        <strain evidence="5 6">NIES-3715</strain>
    </source>
</reference>
<proteinExistence type="predicted"/>
<dbReference type="SMART" id="SM00028">
    <property type="entry name" value="TPR"/>
    <property type="match status" value="4"/>
</dbReference>
<keyword evidence="1" id="KW-0677">Repeat</keyword>
<dbReference type="PROSITE" id="PS50005">
    <property type="entry name" value="TPR"/>
    <property type="match status" value="2"/>
</dbReference>
<dbReference type="Gene3D" id="1.25.40.10">
    <property type="entry name" value="Tetratricopeptide repeat domain"/>
    <property type="match status" value="1"/>
</dbReference>
<dbReference type="InterPro" id="IPR019734">
    <property type="entry name" value="TPR_rpt"/>
</dbReference>
<dbReference type="AlphaFoldDB" id="A0AAD3H179"/>
<gene>
    <name evidence="5" type="ORF">CTEN210_03035</name>
</gene>
<evidence type="ECO:0000256" key="4">
    <source>
        <dbReference type="SAM" id="MobiDB-lite"/>
    </source>
</evidence>
<evidence type="ECO:0000313" key="6">
    <source>
        <dbReference type="Proteomes" id="UP001054902"/>
    </source>
</evidence>